<protein>
    <recommendedName>
        <fullName evidence="1">WRKY19-like zinc finger domain-containing protein</fullName>
    </recommendedName>
</protein>
<dbReference type="VEuPathDB" id="FungiDB:HpaG809646"/>
<dbReference type="EnsemblProtists" id="HpaT809646">
    <property type="protein sequence ID" value="HpaP809646"/>
    <property type="gene ID" value="HpaG809646"/>
</dbReference>
<dbReference type="HOGENOM" id="CLU_856542_0_0_1"/>
<evidence type="ECO:0000313" key="3">
    <source>
        <dbReference type="Proteomes" id="UP000011713"/>
    </source>
</evidence>
<dbReference type="OMA" id="FCIKHGK"/>
<feature type="domain" description="WRKY19-like zinc finger" evidence="1">
    <location>
        <begin position="329"/>
        <end position="351"/>
    </location>
</feature>
<dbReference type="STRING" id="559515.M4BT61"/>
<keyword evidence="3" id="KW-1185">Reference proteome</keyword>
<dbReference type="EMBL" id="JH597821">
    <property type="status" value="NOT_ANNOTATED_CDS"/>
    <property type="molecule type" value="Genomic_DNA"/>
</dbReference>
<reference evidence="2" key="2">
    <citation type="submission" date="2015-06" db="UniProtKB">
        <authorList>
            <consortium name="EnsemblProtists"/>
        </authorList>
    </citation>
    <scope>IDENTIFICATION</scope>
    <source>
        <strain evidence="2">Emoy2</strain>
    </source>
</reference>
<dbReference type="AlphaFoldDB" id="M4BT61"/>
<reference evidence="3" key="1">
    <citation type="journal article" date="2010" name="Science">
        <title>Signatures of adaptation to obligate biotrophy in the Hyaloperonospora arabidopsidis genome.</title>
        <authorList>
            <person name="Baxter L."/>
            <person name="Tripathy S."/>
            <person name="Ishaque N."/>
            <person name="Boot N."/>
            <person name="Cabral A."/>
            <person name="Kemen E."/>
            <person name="Thines M."/>
            <person name="Ah-Fong A."/>
            <person name="Anderson R."/>
            <person name="Badejoko W."/>
            <person name="Bittner-Eddy P."/>
            <person name="Boore J.L."/>
            <person name="Chibucos M.C."/>
            <person name="Coates M."/>
            <person name="Dehal P."/>
            <person name="Delehaunty K."/>
            <person name="Dong S."/>
            <person name="Downton P."/>
            <person name="Dumas B."/>
            <person name="Fabro G."/>
            <person name="Fronick C."/>
            <person name="Fuerstenberg S.I."/>
            <person name="Fulton L."/>
            <person name="Gaulin E."/>
            <person name="Govers F."/>
            <person name="Hughes L."/>
            <person name="Humphray S."/>
            <person name="Jiang R.H."/>
            <person name="Judelson H."/>
            <person name="Kamoun S."/>
            <person name="Kyung K."/>
            <person name="Meijer H."/>
            <person name="Minx P."/>
            <person name="Morris P."/>
            <person name="Nelson J."/>
            <person name="Phuntumart V."/>
            <person name="Qutob D."/>
            <person name="Rehmany A."/>
            <person name="Rougon-Cardoso A."/>
            <person name="Ryden P."/>
            <person name="Torto-Alalibo T."/>
            <person name="Studholme D."/>
            <person name="Wang Y."/>
            <person name="Win J."/>
            <person name="Wood J."/>
            <person name="Clifton S.W."/>
            <person name="Rogers J."/>
            <person name="Van den Ackerveken G."/>
            <person name="Jones J.D."/>
            <person name="McDowell J.M."/>
            <person name="Beynon J."/>
            <person name="Tyler B.M."/>
        </authorList>
    </citation>
    <scope>NUCLEOTIDE SEQUENCE [LARGE SCALE GENOMIC DNA]</scope>
    <source>
        <strain evidence="3">Emoy2</strain>
    </source>
</reference>
<dbReference type="PANTHER" id="PTHR31827:SF1">
    <property type="entry name" value="EMB|CAB89363.1"/>
    <property type="match status" value="1"/>
</dbReference>
<dbReference type="Proteomes" id="UP000011713">
    <property type="component" value="Unassembled WGS sequence"/>
</dbReference>
<dbReference type="Pfam" id="PF24906">
    <property type="entry name" value="Zf_WRKY19"/>
    <property type="match status" value="2"/>
</dbReference>
<proteinExistence type="predicted"/>
<feature type="domain" description="WRKY19-like zinc finger" evidence="1">
    <location>
        <begin position="305"/>
        <end position="328"/>
    </location>
</feature>
<dbReference type="eggNOG" id="ENOG502SKDM">
    <property type="taxonomic scope" value="Eukaryota"/>
</dbReference>
<dbReference type="PANTHER" id="PTHR31827">
    <property type="entry name" value="EMB|CAB89363.1"/>
    <property type="match status" value="1"/>
</dbReference>
<accession>M4BT61</accession>
<evidence type="ECO:0000313" key="2">
    <source>
        <dbReference type="EnsemblProtists" id="HpaP809646"/>
    </source>
</evidence>
<evidence type="ECO:0000259" key="1">
    <source>
        <dbReference type="Pfam" id="PF24906"/>
    </source>
</evidence>
<dbReference type="InParanoid" id="M4BT61"/>
<organism evidence="2 3">
    <name type="scientific">Hyaloperonospora arabidopsidis (strain Emoy2)</name>
    <name type="common">Downy mildew agent</name>
    <name type="synonym">Peronospora arabidopsidis</name>
    <dbReference type="NCBI Taxonomy" id="559515"/>
    <lineage>
        <taxon>Eukaryota</taxon>
        <taxon>Sar</taxon>
        <taxon>Stramenopiles</taxon>
        <taxon>Oomycota</taxon>
        <taxon>Peronosporomycetes</taxon>
        <taxon>Peronosporales</taxon>
        <taxon>Peronosporaceae</taxon>
        <taxon>Hyaloperonospora</taxon>
    </lineage>
</organism>
<dbReference type="InterPro" id="IPR056866">
    <property type="entry name" value="Znf_WRKY19"/>
</dbReference>
<sequence length="361" mass="38868">MSVTGLGKLKLHFDPNTDSLSSTSFIQHMLTAPMTPHQWTMKQAPENTVLMGQSNDLKRQQRSSCSPAIILSNISSAIATSPCLPSFGNISPANTTTTARFPVMRTNNLMNPLKLEYCSFQGCANFSKMQGYCHDHIHGQPAPHSNQTPFVPTGTSPPLPGLGLPSSVTPLPYLPALQTVIPTQTQATGVRPSLCLSGYSSYNNPMYTTTPALHINKRSPIFSDHTTFLSAPLTKRPRVVAASPTLSIGSIDSYRSITRCRRDGCAKDARRKGLCMEHGGRHFCKMTGCQKCAHRGGFCISHGGGRRCAVASCSKSAQSGGICYSHGGGKRCGTGGCTHAARSGGFCIKHGKQQQQLKRRW</sequence>
<name>M4BT61_HYAAE</name>